<dbReference type="SUPFAM" id="SSF52317">
    <property type="entry name" value="Class I glutamine amidotransferase-like"/>
    <property type="match status" value="1"/>
</dbReference>
<evidence type="ECO:0000313" key="3">
    <source>
        <dbReference type="EMBL" id="PRC90725.1"/>
    </source>
</evidence>
<evidence type="ECO:0000313" key="4">
    <source>
        <dbReference type="Proteomes" id="UP000237839"/>
    </source>
</evidence>
<dbReference type="CDD" id="cd03139">
    <property type="entry name" value="GATase1_PfpI_2"/>
    <property type="match status" value="1"/>
</dbReference>
<dbReference type="InterPro" id="IPR029062">
    <property type="entry name" value="Class_I_gatase-like"/>
</dbReference>
<keyword evidence="3" id="KW-0808">Transferase</keyword>
<dbReference type="PANTHER" id="PTHR43130">
    <property type="entry name" value="ARAC-FAMILY TRANSCRIPTIONAL REGULATOR"/>
    <property type="match status" value="1"/>
</dbReference>
<dbReference type="Pfam" id="PF01965">
    <property type="entry name" value="DJ-1_PfpI"/>
    <property type="match status" value="1"/>
</dbReference>
<dbReference type="RefSeq" id="WP_105534276.1">
    <property type="nucleotide sequence ID" value="NZ_PUGF01000037.1"/>
</dbReference>
<dbReference type="GO" id="GO:0016740">
    <property type="term" value="F:transferase activity"/>
    <property type="evidence" value="ECO:0007669"/>
    <property type="project" value="UniProtKB-KW"/>
</dbReference>
<name>A0A2S9GSP5_9BURK</name>
<evidence type="ECO:0000256" key="1">
    <source>
        <dbReference type="SAM" id="SignalP"/>
    </source>
</evidence>
<feature type="signal peptide" evidence="1">
    <location>
        <begin position="1"/>
        <end position="20"/>
    </location>
</feature>
<accession>A0A2S9GSP5</accession>
<dbReference type="EMBL" id="PUGF01000037">
    <property type="protein sequence ID" value="PRC90725.1"/>
    <property type="molecule type" value="Genomic_DNA"/>
</dbReference>
<dbReference type="OrthoDB" id="9803764at2"/>
<dbReference type="PANTHER" id="PTHR43130:SF3">
    <property type="entry name" value="HTH-TYPE TRANSCRIPTIONAL REGULATOR RV1931C"/>
    <property type="match status" value="1"/>
</dbReference>
<comment type="caution">
    <text evidence="3">The sequence shown here is derived from an EMBL/GenBank/DDBJ whole genome shotgun (WGS) entry which is preliminary data.</text>
</comment>
<keyword evidence="4" id="KW-1185">Reference proteome</keyword>
<dbReference type="Gene3D" id="3.40.50.880">
    <property type="match status" value="1"/>
</dbReference>
<dbReference type="InterPro" id="IPR052158">
    <property type="entry name" value="INH-QAR"/>
</dbReference>
<dbReference type="InterPro" id="IPR002818">
    <property type="entry name" value="DJ-1/PfpI"/>
</dbReference>
<proteinExistence type="predicted"/>
<protein>
    <submittedName>
        <fullName evidence="3">Putative amidotransferase</fullName>
    </submittedName>
</protein>
<dbReference type="AlphaFoldDB" id="A0A2S9GSP5"/>
<dbReference type="Proteomes" id="UP000237839">
    <property type="component" value="Unassembled WGS sequence"/>
</dbReference>
<feature type="chain" id="PRO_5015755502" evidence="1">
    <location>
        <begin position="21"/>
        <end position="239"/>
    </location>
</feature>
<feature type="domain" description="DJ-1/PfpI" evidence="2">
    <location>
        <begin position="36"/>
        <end position="210"/>
    </location>
</feature>
<sequence length="239" mass="25736">MKRLLLAALTAICTVSATYAADITPHIVPPANRAIKVAFALSEQAEVIDFAGPWEVFGNVMLPGDFKDMQESMPFELYTVGPSQKPIHTSGNRHAGMAITPDYDFLNAPEPDLVVVPAQQGGAALSAWLNKLHAHHKIIMSVCTGAFKLAQAGLLDGKMATTHHSALDKFASQYPKINVVPNVRYVQSDPEIFTSGGLSAGIDLALHMVEAYYGRDVAQATADNMEYQGLGWKTPVTSN</sequence>
<evidence type="ECO:0000259" key="2">
    <source>
        <dbReference type="Pfam" id="PF01965"/>
    </source>
</evidence>
<keyword evidence="1" id="KW-0732">Signal</keyword>
<dbReference type="GO" id="GO:0006355">
    <property type="term" value="P:regulation of DNA-templated transcription"/>
    <property type="evidence" value="ECO:0007669"/>
    <property type="project" value="TreeGrafter"/>
</dbReference>
<organism evidence="3 4">
    <name type="scientific">Solimicrobium silvestre</name>
    <dbReference type="NCBI Taxonomy" id="2099400"/>
    <lineage>
        <taxon>Bacteria</taxon>
        <taxon>Pseudomonadati</taxon>
        <taxon>Pseudomonadota</taxon>
        <taxon>Betaproteobacteria</taxon>
        <taxon>Burkholderiales</taxon>
        <taxon>Oxalobacteraceae</taxon>
        <taxon>Solimicrobium</taxon>
    </lineage>
</organism>
<gene>
    <name evidence="3" type="ORF">S2091_4551</name>
</gene>
<reference evidence="3 4" key="1">
    <citation type="submission" date="2018-02" db="EMBL/GenBank/DDBJ databases">
        <title>Solimicrobium silvestre gen. nov., sp. nov., isolated from alpine forest soil.</title>
        <authorList>
            <person name="Margesin R."/>
            <person name="Albuquerque L."/>
            <person name="Zhang D.-C."/>
            <person name="Froufe H.J.C."/>
            <person name="Severino R."/>
            <person name="Roxo I."/>
            <person name="Egas C."/>
            <person name="Da Costa M.S."/>
        </authorList>
    </citation>
    <scope>NUCLEOTIDE SEQUENCE [LARGE SCALE GENOMIC DNA]</scope>
    <source>
        <strain evidence="3 4">S20-91</strain>
    </source>
</reference>